<accession>A0AAN6NXA2</accession>
<name>A0AAN6NXA2_9PEZI</name>
<comment type="caution">
    <text evidence="1">The sequence shown here is derived from an EMBL/GenBank/DDBJ whole genome shotgun (WGS) entry which is preliminary data.</text>
</comment>
<dbReference type="EMBL" id="MU859138">
    <property type="protein sequence ID" value="KAK3951833.1"/>
    <property type="molecule type" value="Genomic_DNA"/>
</dbReference>
<evidence type="ECO:0000313" key="1">
    <source>
        <dbReference type="EMBL" id="KAK3951833.1"/>
    </source>
</evidence>
<sequence>MNGQDLIVRLRSEDHADLVYLNVWVPYYDPNAPPRYRSAVLPQGVYNNLVAEYEADTAYAPYAHRILRGRFILTPELAILARRVRHALRLGARDLRIALGLEGLTFDVEKVDPLPVYTKLPSAEETTVKISPSTPFAGLPNYLVAAGIDNVVAGKKRKRARWDQGRLIVKRFYVEESEPDEEDGDVDSLTESLKKLSLSCTTCYCTVPRL</sequence>
<organism evidence="1 2">
    <name type="scientific">Pseudoneurospora amorphoporcata</name>
    <dbReference type="NCBI Taxonomy" id="241081"/>
    <lineage>
        <taxon>Eukaryota</taxon>
        <taxon>Fungi</taxon>
        <taxon>Dikarya</taxon>
        <taxon>Ascomycota</taxon>
        <taxon>Pezizomycotina</taxon>
        <taxon>Sordariomycetes</taxon>
        <taxon>Sordariomycetidae</taxon>
        <taxon>Sordariales</taxon>
        <taxon>Sordariaceae</taxon>
        <taxon>Pseudoneurospora</taxon>
    </lineage>
</organism>
<protein>
    <submittedName>
        <fullName evidence="1">Uncharacterized protein</fullName>
    </submittedName>
</protein>
<gene>
    <name evidence="1" type="ORF">QBC32DRAFT_314522</name>
</gene>
<keyword evidence="2" id="KW-1185">Reference proteome</keyword>
<dbReference type="Proteomes" id="UP001303222">
    <property type="component" value="Unassembled WGS sequence"/>
</dbReference>
<proteinExistence type="predicted"/>
<reference evidence="1" key="1">
    <citation type="journal article" date="2023" name="Mol. Phylogenet. Evol.">
        <title>Genome-scale phylogeny and comparative genomics of the fungal order Sordariales.</title>
        <authorList>
            <person name="Hensen N."/>
            <person name="Bonometti L."/>
            <person name="Westerberg I."/>
            <person name="Brannstrom I.O."/>
            <person name="Guillou S."/>
            <person name="Cros-Aarteil S."/>
            <person name="Calhoun S."/>
            <person name="Haridas S."/>
            <person name="Kuo A."/>
            <person name="Mondo S."/>
            <person name="Pangilinan J."/>
            <person name="Riley R."/>
            <person name="LaButti K."/>
            <person name="Andreopoulos B."/>
            <person name="Lipzen A."/>
            <person name="Chen C."/>
            <person name="Yan M."/>
            <person name="Daum C."/>
            <person name="Ng V."/>
            <person name="Clum A."/>
            <person name="Steindorff A."/>
            <person name="Ohm R.A."/>
            <person name="Martin F."/>
            <person name="Silar P."/>
            <person name="Natvig D.O."/>
            <person name="Lalanne C."/>
            <person name="Gautier V."/>
            <person name="Ament-Velasquez S.L."/>
            <person name="Kruys A."/>
            <person name="Hutchinson M.I."/>
            <person name="Powell A.J."/>
            <person name="Barry K."/>
            <person name="Miller A.N."/>
            <person name="Grigoriev I.V."/>
            <person name="Debuchy R."/>
            <person name="Gladieux P."/>
            <person name="Hiltunen Thoren M."/>
            <person name="Johannesson H."/>
        </authorList>
    </citation>
    <scope>NUCLEOTIDE SEQUENCE</scope>
    <source>
        <strain evidence="1">CBS 626.80</strain>
    </source>
</reference>
<evidence type="ECO:0000313" key="2">
    <source>
        <dbReference type="Proteomes" id="UP001303222"/>
    </source>
</evidence>
<dbReference type="AlphaFoldDB" id="A0AAN6NXA2"/>
<reference evidence="1" key="2">
    <citation type="submission" date="2023-06" db="EMBL/GenBank/DDBJ databases">
        <authorList>
            <consortium name="Lawrence Berkeley National Laboratory"/>
            <person name="Mondo S.J."/>
            <person name="Hensen N."/>
            <person name="Bonometti L."/>
            <person name="Westerberg I."/>
            <person name="Brannstrom I.O."/>
            <person name="Guillou S."/>
            <person name="Cros-Aarteil S."/>
            <person name="Calhoun S."/>
            <person name="Haridas S."/>
            <person name="Kuo A."/>
            <person name="Pangilinan J."/>
            <person name="Riley R."/>
            <person name="Labutti K."/>
            <person name="Andreopoulos B."/>
            <person name="Lipzen A."/>
            <person name="Chen C."/>
            <person name="Yanf M."/>
            <person name="Daum C."/>
            <person name="Ng V."/>
            <person name="Clum A."/>
            <person name="Steindorff A."/>
            <person name="Ohm R."/>
            <person name="Martin F."/>
            <person name="Silar P."/>
            <person name="Natvig D."/>
            <person name="Lalanne C."/>
            <person name="Gautier V."/>
            <person name="Ament-Velasquez S.L."/>
            <person name="Kruys A."/>
            <person name="Hutchinson M.I."/>
            <person name="Powell A.J."/>
            <person name="Barry K."/>
            <person name="Miller A.N."/>
            <person name="Grigoriev I.V."/>
            <person name="Debuchy R."/>
            <person name="Gladieux P."/>
            <person name="Thoren M.H."/>
            <person name="Johannesson H."/>
        </authorList>
    </citation>
    <scope>NUCLEOTIDE SEQUENCE</scope>
    <source>
        <strain evidence="1">CBS 626.80</strain>
    </source>
</reference>